<organism evidence="3 4">
    <name type="scientific">Corynebacterium gallinarum</name>
    <dbReference type="NCBI Taxonomy" id="2762214"/>
    <lineage>
        <taxon>Bacteria</taxon>
        <taxon>Bacillati</taxon>
        <taxon>Actinomycetota</taxon>
        <taxon>Actinomycetes</taxon>
        <taxon>Mycobacteriales</taxon>
        <taxon>Corynebacteriaceae</taxon>
        <taxon>Corynebacterium</taxon>
    </lineage>
</organism>
<feature type="compositionally biased region" description="Gly residues" evidence="1">
    <location>
        <begin position="163"/>
        <end position="182"/>
    </location>
</feature>
<evidence type="ECO:0008006" key="5">
    <source>
        <dbReference type="Google" id="ProtNLM"/>
    </source>
</evidence>
<sequence>MMIPRVGVTDGILSPMLKKSSRTVMAVAVGVATLLLAPTPAHAAVAGMLSQLPSGDISCDTASAYWTNDADYQARVGQAQAIAALDPRGNEILAALGRVDAAAERCGLKGTAGTGGGVPDAPAGGSAAQPGGGVAEQPGGGPGGAAGNGGADNGAGQPANGGVSPGDPGGTAGSAGGAGAAGAGAVTSPSAGSGGTPDAPVTDAEAVLGPIRGNPGTPMKTIEVLGQGQVEVADADAMMSNFLRQFTIVI</sequence>
<reference evidence="3 4" key="1">
    <citation type="submission" date="2020-08" db="EMBL/GenBank/DDBJ databases">
        <title>A Genomic Blueprint of the Chicken Gut Microbiome.</title>
        <authorList>
            <person name="Gilroy R."/>
            <person name="Ravi A."/>
            <person name="Getino M."/>
            <person name="Pursley I."/>
            <person name="Horton D.L."/>
            <person name="Alikhan N.-F."/>
            <person name="Baker D."/>
            <person name="Gharbi K."/>
            <person name="Hall N."/>
            <person name="Watson M."/>
            <person name="Adriaenssens E.M."/>
            <person name="Foster-Nyarko E."/>
            <person name="Jarju S."/>
            <person name="Secka A."/>
            <person name="Antonio M."/>
            <person name="Oren A."/>
            <person name="Chaudhuri R."/>
            <person name="La Ragione R.M."/>
            <person name="Hildebrand F."/>
            <person name="Pallen M.J."/>
        </authorList>
    </citation>
    <scope>NUCLEOTIDE SEQUENCE [LARGE SCALE GENOMIC DNA]</scope>
    <source>
        <strain evidence="3 4">Sa1YVA5</strain>
    </source>
</reference>
<evidence type="ECO:0000313" key="4">
    <source>
        <dbReference type="Proteomes" id="UP000650224"/>
    </source>
</evidence>
<dbReference type="EMBL" id="JACSPR010000003">
    <property type="protein sequence ID" value="MBD8029835.1"/>
    <property type="molecule type" value="Genomic_DNA"/>
</dbReference>
<gene>
    <name evidence="3" type="ORF">H9627_05760</name>
</gene>
<feature type="signal peptide" evidence="2">
    <location>
        <begin position="1"/>
        <end position="43"/>
    </location>
</feature>
<proteinExistence type="predicted"/>
<accession>A0A8I0HQL8</accession>
<dbReference type="AlphaFoldDB" id="A0A8I0HQL8"/>
<feature type="compositionally biased region" description="Low complexity" evidence="1">
    <location>
        <begin position="183"/>
        <end position="200"/>
    </location>
</feature>
<keyword evidence="4" id="KW-1185">Reference proteome</keyword>
<feature type="region of interest" description="Disordered" evidence="1">
    <location>
        <begin position="112"/>
        <end position="203"/>
    </location>
</feature>
<dbReference type="Proteomes" id="UP000650224">
    <property type="component" value="Unassembled WGS sequence"/>
</dbReference>
<feature type="compositionally biased region" description="Low complexity" evidence="1">
    <location>
        <begin position="119"/>
        <end position="129"/>
    </location>
</feature>
<comment type="caution">
    <text evidence="3">The sequence shown here is derived from an EMBL/GenBank/DDBJ whole genome shotgun (WGS) entry which is preliminary data.</text>
</comment>
<keyword evidence="2" id="KW-0732">Signal</keyword>
<feature type="compositionally biased region" description="Gly residues" evidence="1">
    <location>
        <begin position="130"/>
        <end position="153"/>
    </location>
</feature>
<name>A0A8I0HQL8_9CORY</name>
<evidence type="ECO:0000313" key="3">
    <source>
        <dbReference type="EMBL" id="MBD8029835.1"/>
    </source>
</evidence>
<evidence type="ECO:0000256" key="2">
    <source>
        <dbReference type="SAM" id="SignalP"/>
    </source>
</evidence>
<protein>
    <recommendedName>
        <fullName evidence="5">Secreted protein</fullName>
    </recommendedName>
</protein>
<feature type="chain" id="PRO_5034181244" description="Secreted protein" evidence="2">
    <location>
        <begin position="44"/>
        <end position="250"/>
    </location>
</feature>
<evidence type="ECO:0000256" key="1">
    <source>
        <dbReference type="SAM" id="MobiDB-lite"/>
    </source>
</evidence>